<accession>A0AAV0XSP6</accession>
<name>A0AAV0XSP6_9HEMI</name>
<evidence type="ECO:0000313" key="1">
    <source>
        <dbReference type="EMBL" id="CAI6370346.1"/>
    </source>
</evidence>
<evidence type="ECO:0000313" key="2">
    <source>
        <dbReference type="Proteomes" id="UP001160148"/>
    </source>
</evidence>
<dbReference type="EMBL" id="CARXXK010000339">
    <property type="protein sequence ID" value="CAI6370346.1"/>
    <property type="molecule type" value="Genomic_DNA"/>
</dbReference>
<reference evidence="1 2" key="1">
    <citation type="submission" date="2023-01" db="EMBL/GenBank/DDBJ databases">
        <authorList>
            <person name="Whitehead M."/>
        </authorList>
    </citation>
    <scope>NUCLEOTIDE SEQUENCE [LARGE SCALE GENOMIC DNA]</scope>
</reference>
<comment type="caution">
    <text evidence="1">The sequence shown here is derived from an EMBL/GenBank/DDBJ whole genome shotgun (WGS) entry which is preliminary data.</text>
</comment>
<dbReference type="AlphaFoldDB" id="A0AAV0XSP6"/>
<sequence>MECASSTSSSDWEEEIETVAAQMVLQEDVKSSRTWVHTINKNREKLGEFHHLVPELRQCSKRFHMYFRMSKEEFDYLHELI</sequence>
<dbReference type="Proteomes" id="UP001160148">
    <property type="component" value="Unassembled WGS sequence"/>
</dbReference>
<gene>
    <name evidence="1" type="ORF">MEUPH1_LOCUS24475</name>
</gene>
<proteinExistence type="predicted"/>
<keyword evidence="2" id="KW-1185">Reference proteome</keyword>
<protein>
    <submittedName>
        <fullName evidence="1">Uncharacterized protein</fullName>
    </submittedName>
</protein>
<organism evidence="1 2">
    <name type="scientific">Macrosiphum euphorbiae</name>
    <name type="common">potato aphid</name>
    <dbReference type="NCBI Taxonomy" id="13131"/>
    <lineage>
        <taxon>Eukaryota</taxon>
        <taxon>Metazoa</taxon>
        <taxon>Ecdysozoa</taxon>
        <taxon>Arthropoda</taxon>
        <taxon>Hexapoda</taxon>
        <taxon>Insecta</taxon>
        <taxon>Pterygota</taxon>
        <taxon>Neoptera</taxon>
        <taxon>Paraneoptera</taxon>
        <taxon>Hemiptera</taxon>
        <taxon>Sternorrhyncha</taxon>
        <taxon>Aphidomorpha</taxon>
        <taxon>Aphidoidea</taxon>
        <taxon>Aphididae</taxon>
        <taxon>Macrosiphini</taxon>
        <taxon>Macrosiphum</taxon>
    </lineage>
</organism>